<evidence type="ECO:0000313" key="12">
    <source>
        <dbReference type="Proteomes" id="UP000298138"/>
    </source>
</evidence>
<evidence type="ECO:0000256" key="10">
    <source>
        <dbReference type="ARBA" id="ARBA00049248"/>
    </source>
</evidence>
<feature type="non-terminal residue" evidence="11">
    <location>
        <position position="1"/>
    </location>
</feature>
<dbReference type="EMBL" id="ML220116">
    <property type="protein sequence ID" value="TGZ82049.1"/>
    <property type="molecule type" value="Genomic_DNA"/>
</dbReference>
<keyword evidence="12" id="KW-1185">Reference proteome</keyword>
<keyword evidence="8" id="KW-0560">Oxidoreductase</keyword>
<dbReference type="PANTHER" id="PTHR42802:SF1">
    <property type="entry name" value="L-ORNITHINE N(5)-MONOOXYGENASE"/>
    <property type="match status" value="1"/>
</dbReference>
<sequence length="438" mass="49506">YDLVCVGFGPASLAIAIALHEKFPTDGFQPPFRVLFLERQRCFAWHSGMLLPETHMQISFMKDLATLRNPRSEFTFVNYLHTKGRLVAFTNLGTFLPLREEYNDYMSWCAEKFNHLVQYSQNVVSVEPVFNKAGSTTAWKVNSKHTENGSHSSFTTCNVVIAVGGRSSIPDQIRSQVNNDPRIIHSSQYATSLRRILPSRSDPYNIAVVGSGQSAAEIFNDLHSTYPNSTTSLFIRSHALKPSDDSPFVNEIFNPERVDEFYGLHDDVRRKALKENKGTNYSVVREDLLDKLYQRMYVQRLRDGNDESNWKHRIFPLREVMGAEIDKSNGKVNLMLWDTRNENNVEAERKGFDAVIFGTGYVRDVHESLLNGLRPMMKDGTCTVGRDYKMLTDSGDGKILSDMGIYLQGCCEDTHGLSDTLLSILAVRGGELVDSIFG</sequence>
<name>A0A4S2MZ25_9PEZI</name>
<dbReference type="AlphaFoldDB" id="A0A4S2MZ25"/>
<protein>
    <recommendedName>
        <fullName evidence="4">L-ornithine N(5)-monooxygenase [NAD(P)H]</fullName>
        <ecNumber evidence="4">1.14.13.196</ecNumber>
    </recommendedName>
</protein>
<evidence type="ECO:0000256" key="1">
    <source>
        <dbReference type="ARBA" id="ARBA00001974"/>
    </source>
</evidence>
<dbReference type="STRING" id="341454.A0A4S2MZ25"/>
<feature type="non-terminal residue" evidence="11">
    <location>
        <position position="438"/>
    </location>
</feature>
<accession>A0A4S2MZ25</accession>
<reference evidence="11 12" key="1">
    <citation type="submission" date="2019-04" db="EMBL/GenBank/DDBJ databases">
        <title>Comparative genomics and transcriptomics to analyze fruiting body development in filamentous ascomycetes.</title>
        <authorList>
            <consortium name="DOE Joint Genome Institute"/>
            <person name="Lutkenhaus R."/>
            <person name="Traeger S."/>
            <person name="Breuer J."/>
            <person name="Kuo A."/>
            <person name="Lipzen A."/>
            <person name="Pangilinan J."/>
            <person name="Dilworth D."/>
            <person name="Sandor L."/>
            <person name="Poggeler S."/>
            <person name="Barry K."/>
            <person name="Grigoriev I.V."/>
            <person name="Nowrousian M."/>
        </authorList>
    </citation>
    <scope>NUCLEOTIDE SEQUENCE [LARGE SCALE GENOMIC DNA]</scope>
    <source>
        <strain evidence="11 12">CBS 389.68</strain>
    </source>
</reference>
<gene>
    <name evidence="11" type="ORF">EX30DRAFT_293612</name>
</gene>
<evidence type="ECO:0000313" key="11">
    <source>
        <dbReference type="EMBL" id="TGZ82049.1"/>
    </source>
</evidence>
<comment type="catalytic activity">
    <reaction evidence="10">
        <text>L-ornithine + NADH + O2 = N(5)-hydroxy-L-ornithine + NAD(+) + H2O</text>
        <dbReference type="Rhea" id="RHEA:41512"/>
        <dbReference type="ChEBI" id="CHEBI:15377"/>
        <dbReference type="ChEBI" id="CHEBI:15379"/>
        <dbReference type="ChEBI" id="CHEBI:46911"/>
        <dbReference type="ChEBI" id="CHEBI:57540"/>
        <dbReference type="ChEBI" id="CHEBI:57945"/>
        <dbReference type="ChEBI" id="CHEBI:78275"/>
        <dbReference type="EC" id="1.14.13.196"/>
    </reaction>
</comment>
<keyword evidence="5" id="KW-0285">Flavoprotein</keyword>
<dbReference type="Pfam" id="PF13434">
    <property type="entry name" value="Lys_Orn_oxgnase"/>
    <property type="match status" value="1"/>
</dbReference>
<evidence type="ECO:0000256" key="3">
    <source>
        <dbReference type="ARBA" id="ARBA00007588"/>
    </source>
</evidence>
<evidence type="ECO:0000256" key="6">
    <source>
        <dbReference type="ARBA" id="ARBA00022827"/>
    </source>
</evidence>
<evidence type="ECO:0000256" key="4">
    <source>
        <dbReference type="ARBA" id="ARBA00012881"/>
    </source>
</evidence>
<evidence type="ECO:0000256" key="2">
    <source>
        <dbReference type="ARBA" id="ARBA00004924"/>
    </source>
</evidence>
<dbReference type="Proteomes" id="UP000298138">
    <property type="component" value="Unassembled WGS sequence"/>
</dbReference>
<comment type="similarity">
    <text evidence="3">Belongs to the lysine N(6)-hydroxylase/L-ornithine N(5)-oxygenase family.</text>
</comment>
<evidence type="ECO:0000256" key="9">
    <source>
        <dbReference type="ARBA" id="ARBA00047598"/>
    </source>
</evidence>
<dbReference type="InterPro" id="IPR036188">
    <property type="entry name" value="FAD/NAD-bd_sf"/>
</dbReference>
<dbReference type="PANTHER" id="PTHR42802">
    <property type="entry name" value="MONOOXYGENASE"/>
    <property type="match status" value="1"/>
</dbReference>
<evidence type="ECO:0000256" key="5">
    <source>
        <dbReference type="ARBA" id="ARBA00022630"/>
    </source>
</evidence>
<dbReference type="Gene3D" id="3.50.50.60">
    <property type="entry name" value="FAD/NAD(P)-binding domain"/>
    <property type="match status" value="1"/>
</dbReference>
<dbReference type="SUPFAM" id="SSF51905">
    <property type="entry name" value="FAD/NAD(P)-binding domain"/>
    <property type="match status" value="1"/>
</dbReference>
<dbReference type="GO" id="GO:0006879">
    <property type="term" value="P:intracellular iron ion homeostasis"/>
    <property type="evidence" value="ECO:0007669"/>
    <property type="project" value="TreeGrafter"/>
</dbReference>
<evidence type="ECO:0000256" key="7">
    <source>
        <dbReference type="ARBA" id="ARBA00022857"/>
    </source>
</evidence>
<dbReference type="OrthoDB" id="3519933at2759"/>
<dbReference type="InterPro" id="IPR025700">
    <property type="entry name" value="Lys/Orn_oxygenase"/>
</dbReference>
<keyword evidence="6" id="KW-0274">FAD</keyword>
<organism evidence="11 12">
    <name type="scientific">Ascodesmis nigricans</name>
    <dbReference type="NCBI Taxonomy" id="341454"/>
    <lineage>
        <taxon>Eukaryota</taxon>
        <taxon>Fungi</taxon>
        <taxon>Dikarya</taxon>
        <taxon>Ascomycota</taxon>
        <taxon>Pezizomycotina</taxon>
        <taxon>Pezizomycetes</taxon>
        <taxon>Pezizales</taxon>
        <taxon>Ascodesmidaceae</taxon>
        <taxon>Ascodesmis</taxon>
    </lineage>
</organism>
<comment type="catalytic activity">
    <reaction evidence="9">
        <text>L-ornithine + NADPH + O2 = N(5)-hydroxy-L-ornithine + NADP(+) + H2O</text>
        <dbReference type="Rhea" id="RHEA:41508"/>
        <dbReference type="ChEBI" id="CHEBI:15377"/>
        <dbReference type="ChEBI" id="CHEBI:15379"/>
        <dbReference type="ChEBI" id="CHEBI:46911"/>
        <dbReference type="ChEBI" id="CHEBI:57783"/>
        <dbReference type="ChEBI" id="CHEBI:58349"/>
        <dbReference type="ChEBI" id="CHEBI:78275"/>
        <dbReference type="EC" id="1.14.13.196"/>
    </reaction>
</comment>
<dbReference type="EC" id="1.14.13.196" evidence="4"/>
<proteinExistence type="inferred from homology"/>
<comment type="cofactor">
    <cofactor evidence="1">
        <name>FAD</name>
        <dbReference type="ChEBI" id="CHEBI:57692"/>
    </cofactor>
</comment>
<dbReference type="GO" id="GO:0016491">
    <property type="term" value="F:oxidoreductase activity"/>
    <property type="evidence" value="ECO:0007669"/>
    <property type="project" value="UniProtKB-KW"/>
</dbReference>
<comment type="pathway">
    <text evidence="2">Siderophore biosynthesis.</text>
</comment>
<dbReference type="InParanoid" id="A0A4S2MZ25"/>
<keyword evidence="7" id="KW-0521">NADP</keyword>
<evidence type="ECO:0000256" key="8">
    <source>
        <dbReference type="ARBA" id="ARBA00023002"/>
    </source>
</evidence>